<evidence type="ECO:0000313" key="4">
    <source>
        <dbReference type="Proteomes" id="UP000189229"/>
    </source>
</evidence>
<reference evidence="3 4" key="1">
    <citation type="submission" date="2017-02" db="EMBL/GenBank/DDBJ databases">
        <title>Complete genome sequences of Mycobacterium kansasii strains isolated from rhesus macaques.</title>
        <authorList>
            <person name="Panda A."/>
            <person name="Nagaraj S."/>
            <person name="Zhao X."/>
            <person name="Tettelin H."/>
            <person name="Detolla L.J."/>
        </authorList>
    </citation>
    <scope>NUCLEOTIDE SEQUENCE [LARGE SCALE GENOMIC DNA]</scope>
    <source>
        <strain evidence="2 3">11-3469</strain>
        <strain evidence="1 4">11-3813</strain>
    </source>
</reference>
<proteinExistence type="predicted"/>
<dbReference type="Proteomes" id="UP000188532">
    <property type="component" value="Unassembled WGS sequence"/>
</dbReference>
<dbReference type="AlphaFoldDB" id="A0A1V3X5S3"/>
<protein>
    <submittedName>
        <fullName evidence="2">Uncharacterized protein</fullName>
    </submittedName>
</protein>
<name>A0A1V3X5S3_MYCKA</name>
<accession>A0A1V3X5S3</accession>
<dbReference type="EMBL" id="MVBM01000006">
    <property type="protein sequence ID" value="OOK70422.1"/>
    <property type="molecule type" value="Genomic_DNA"/>
</dbReference>
<sequence length="45" mass="4876">MGGDGAGSRDHRYAKRVTNMNAVLTHRRSARGVENGWTQASEMGS</sequence>
<evidence type="ECO:0000313" key="1">
    <source>
        <dbReference type="EMBL" id="OOK70422.1"/>
    </source>
</evidence>
<evidence type="ECO:0000313" key="3">
    <source>
        <dbReference type="Proteomes" id="UP000188532"/>
    </source>
</evidence>
<dbReference type="EMBL" id="MVBN01000004">
    <property type="protein sequence ID" value="OOK74593.1"/>
    <property type="molecule type" value="Genomic_DNA"/>
</dbReference>
<gene>
    <name evidence="2" type="ORF">BZL29_4428</name>
    <name evidence="1" type="ORF">BZL30_6407</name>
</gene>
<dbReference type="Proteomes" id="UP000189229">
    <property type="component" value="Unassembled WGS sequence"/>
</dbReference>
<comment type="caution">
    <text evidence="2">The sequence shown here is derived from an EMBL/GenBank/DDBJ whole genome shotgun (WGS) entry which is preliminary data.</text>
</comment>
<organism evidence="2 3">
    <name type="scientific">Mycobacterium kansasii</name>
    <dbReference type="NCBI Taxonomy" id="1768"/>
    <lineage>
        <taxon>Bacteria</taxon>
        <taxon>Bacillati</taxon>
        <taxon>Actinomycetota</taxon>
        <taxon>Actinomycetes</taxon>
        <taxon>Mycobacteriales</taxon>
        <taxon>Mycobacteriaceae</taxon>
        <taxon>Mycobacterium</taxon>
    </lineage>
</organism>
<evidence type="ECO:0000313" key="2">
    <source>
        <dbReference type="EMBL" id="OOK74593.1"/>
    </source>
</evidence>